<gene>
    <name evidence="1" type="ORF">J2W48_000263</name>
</gene>
<dbReference type="Proteomes" id="UP001269081">
    <property type="component" value="Unassembled WGS sequence"/>
</dbReference>
<keyword evidence="2" id="KW-1185">Reference proteome</keyword>
<protein>
    <submittedName>
        <fullName evidence="1">GLPGLI family protein</fullName>
    </submittedName>
</protein>
<dbReference type="EMBL" id="JAVDWQ010000001">
    <property type="protein sequence ID" value="MDR7208342.1"/>
    <property type="molecule type" value="Genomic_DNA"/>
</dbReference>
<evidence type="ECO:0000313" key="2">
    <source>
        <dbReference type="Proteomes" id="UP001269081"/>
    </source>
</evidence>
<dbReference type="RefSeq" id="WP_310276886.1">
    <property type="nucleotide sequence ID" value="NZ_JAVDWQ010000001.1"/>
</dbReference>
<accession>A0ABU1Y291</accession>
<organism evidence="1 2">
    <name type="scientific">Flavobacterium piscis</name>
    <dbReference type="NCBI Taxonomy" id="1114874"/>
    <lineage>
        <taxon>Bacteria</taxon>
        <taxon>Pseudomonadati</taxon>
        <taxon>Bacteroidota</taxon>
        <taxon>Flavobacteriia</taxon>
        <taxon>Flavobacteriales</taxon>
        <taxon>Flavobacteriaceae</taxon>
        <taxon>Flavobacterium</taxon>
    </lineage>
</organism>
<proteinExistence type="predicted"/>
<name>A0ABU1Y291_9FLAO</name>
<sequence length="266" mass="31133">MKYLIIALLLFSISYSQNLKVEFNFTINKSNDLASTTKKYILEQNESKSIFYFEQIRDKTQFKNSELAEVIFDRDSIVAYIIGDDVVEFFRKEKHYKDFKNNLQYYNFAIAFKLKPIYIREEINLFDWKISSTEKDTLIGGYSCKKATSNFRGRNYVAYFTNELANEGGPWKFDGLPGFILKVNSSDRYLSIDPIKIDVNTENEIKLTNPYLHKNTISYKQIKGVILESDNDYLKKIRSLPNPPDKIIINGPESIENFELGERVYE</sequence>
<dbReference type="InterPro" id="IPR005901">
    <property type="entry name" value="GLPGLI"/>
</dbReference>
<dbReference type="NCBIfam" id="TIGR01200">
    <property type="entry name" value="GLPGLI"/>
    <property type="match status" value="1"/>
</dbReference>
<evidence type="ECO:0000313" key="1">
    <source>
        <dbReference type="EMBL" id="MDR7208342.1"/>
    </source>
</evidence>
<comment type="caution">
    <text evidence="1">The sequence shown here is derived from an EMBL/GenBank/DDBJ whole genome shotgun (WGS) entry which is preliminary data.</text>
</comment>
<reference evidence="1 2" key="1">
    <citation type="submission" date="2023-07" db="EMBL/GenBank/DDBJ databases">
        <title>Sorghum-associated microbial communities from plants grown in Nebraska, USA.</title>
        <authorList>
            <person name="Schachtman D."/>
        </authorList>
    </citation>
    <scope>NUCLEOTIDE SEQUENCE [LARGE SCALE GENOMIC DNA]</scope>
    <source>
        <strain evidence="1 2">4129</strain>
    </source>
</reference>